<dbReference type="PANTHER" id="PTHR43537">
    <property type="entry name" value="TRANSCRIPTIONAL REGULATOR, GNTR FAMILY"/>
    <property type="match status" value="1"/>
</dbReference>
<comment type="caution">
    <text evidence="5">The sequence shown here is derived from an EMBL/GenBank/DDBJ whole genome shotgun (WGS) entry which is preliminary data.</text>
</comment>
<dbReference type="Pfam" id="PF00392">
    <property type="entry name" value="GntR"/>
    <property type="match status" value="1"/>
</dbReference>
<keyword evidence="3" id="KW-0804">Transcription</keyword>
<sequence>MATTANDGKLARSTTSVDVARVLKQRILAGHYAEDQFIRQELIAQELGVSRIPVREALAQLEAEGLVIREKYRGAVVPKLSVKEIEEIYALRLMIEPYLLRAAIANITPAQIEHLQNVVSQSRKTQDMAEWAGLNLDFHRTLYEAADQPLSLQLLDNLLMRADRYLKMQRFLSNQTQEESDAEHQRILDLIVAGDADGAVAALCEHIRWNATDVTKMIGFGQ</sequence>
<dbReference type="Proteomes" id="UP001160625">
    <property type="component" value="Unassembled WGS sequence"/>
</dbReference>
<keyword evidence="2" id="KW-0238">DNA-binding</keyword>
<evidence type="ECO:0000313" key="6">
    <source>
        <dbReference type="Proteomes" id="UP001160625"/>
    </source>
</evidence>
<dbReference type="Gene3D" id="1.10.10.10">
    <property type="entry name" value="Winged helix-like DNA-binding domain superfamily/Winged helix DNA-binding domain"/>
    <property type="match status" value="1"/>
</dbReference>
<dbReference type="SMART" id="SM00895">
    <property type="entry name" value="FCD"/>
    <property type="match status" value="1"/>
</dbReference>
<dbReference type="PROSITE" id="PS50949">
    <property type="entry name" value="HTH_GNTR"/>
    <property type="match status" value="1"/>
</dbReference>
<protein>
    <submittedName>
        <fullName evidence="5">GntR family transcriptional regulator</fullName>
    </submittedName>
</protein>
<dbReference type="InterPro" id="IPR000524">
    <property type="entry name" value="Tscrpt_reg_HTH_GntR"/>
</dbReference>
<proteinExistence type="predicted"/>
<dbReference type="SUPFAM" id="SSF46785">
    <property type="entry name" value="Winged helix' DNA-binding domain"/>
    <property type="match status" value="1"/>
</dbReference>
<dbReference type="SMART" id="SM00345">
    <property type="entry name" value="HTH_GNTR"/>
    <property type="match status" value="1"/>
</dbReference>
<accession>A0ABT6N4F5</accession>
<dbReference type="PRINTS" id="PR00035">
    <property type="entry name" value="HTHGNTR"/>
</dbReference>
<gene>
    <name evidence="5" type="ORF">QGN17_14875</name>
</gene>
<evidence type="ECO:0000256" key="1">
    <source>
        <dbReference type="ARBA" id="ARBA00023015"/>
    </source>
</evidence>
<evidence type="ECO:0000256" key="2">
    <source>
        <dbReference type="ARBA" id="ARBA00023125"/>
    </source>
</evidence>
<reference evidence="5" key="1">
    <citation type="submission" date="2023-04" db="EMBL/GenBank/DDBJ databases">
        <title>Sphingomonas sp. MAHUQ-71 isolated from rice field.</title>
        <authorList>
            <person name="Huq M.A."/>
        </authorList>
    </citation>
    <scope>NUCLEOTIDE SEQUENCE</scope>
    <source>
        <strain evidence="5">MAHUQ-71</strain>
    </source>
</reference>
<evidence type="ECO:0000256" key="3">
    <source>
        <dbReference type="ARBA" id="ARBA00023163"/>
    </source>
</evidence>
<evidence type="ECO:0000259" key="4">
    <source>
        <dbReference type="PROSITE" id="PS50949"/>
    </source>
</evidence>
<dbReference type="CDD" id="cd07377">
    <property type="entry name" value="WHTH_GntR"/>
    <property type="match status" value="1"/>
</dbReference>
<keyword evidence="6" id="KW-1185">Reference proteome</keyword>
<dbReference type="EMBL" id="JARYGZ010000002">
    <property type="protein sequence ID" value="MDH7640018.1"/>
    <property type="molecule type" value="Genomic_DNA"/>
</dbReference>
<keyword evidence="1" id="KW-0805">Transcription regulation</keyword>
<dbReference type="Pfam" id="PF07729">
    <property type="entry name" value="FCD"/>
    <property type="match status" value="1"/>
</dbReference>
<dbReference type="InterPro" id="IPR036388">
    <property type="entry name" value="WH-like_DNA-bd_sf"/>
</dbReference>
<feature type="domain" description="HTH gntR-type" evidence="4">
    <location>
        <begin position="13"/>
        <end position="80"/>
    </location>
</feature>
<dbReference type="PANTHER" id="PTHR43537:SF41">
    <property type="entry name" value="TRANSCRIPTIONAL REGULATORY PROTEIN"/>
    <property type="match status" value="1"/>
</dbReference>
<dbReference type="InterPro" id="IPR011711">
    <property type="entry name" value="GntR_C"/>
</dbReference>
<organism evidence="5 6">
    <name type="scientific">Sphingomonas oryzagri</name>
    <dbReference type="NCBI Taxonomy" id="3042314"/>
    <lineage>
        <taxon>Bacteria</taxon>
        <taxon>Pseudomonadati</taxon>
        <taxon>Pseudomonadota</taxon>
        <taxon>Alphaproteobacteria</taxon>
        <taxon>Sphingomonadales</taxon>
        <taxon>Sphingomonadaceae</taxon>
        <taxon>Sphingomonas</taxon>
    </lineage>
</organism>
<dbReference type="RefSeq" id="WP_281045381.1">
    <property type="nucleotide sequence ID" value="NZ_JARYGZ010000002.1"/>
</dbReference>
<evidence type="ECO:0000313" key="5">
    <source>
        <dbReference type="EMBL" id="MDH7640018.1"/>
    </source>
</evidence>
<dbReference type="InterPro" id="IPR008920">
    <property type="entry name" value="TF_FadR/GntR_C"/>
</dbReference>
<dbReference type="InterPro" id="IPR036390">
    <property type="entry name" value="WH_DNA-bd_sf"/>
</dbReference>
<dbReference type="SUPFAM" id="SSF48008">
    <property type="entry name" value="GntR ligand-binding domain-like"/>
    <property type="match status" value="1"/>
</dbReference>
<name>A0ABT6N4F5_9SPHN</name>
<dbReference type="Gene3D" id="1.20.120.530">
    <property type="entry name" value="GntR ligand-binding domain-like"/>
    <property type="match status" value="1"/>
</dbReference>